<dbReference type="Proteomes" id="UP001230188">
    <property type="component" value="Unassembled WGS sequence"/>
</dbReference>
<dbReference type="PANTHER" id="PTHR46063:SF1">
    <property type="entry name" value="KELCH DOMAIN-CONTAINING PROTEIN 4"/>
    <property type="match status" value="1"/>
</dbReference>
<feature type="domain" description="DUF4110" evidence="2">
    <location>
        <begin position="472"/>
        <end position="523"/>
    </location>
</feature>
<organism evidence="3 4">
    <name type="scientific">Chrysophaeum taylorii</name>
    <dbReference type="NCBI Taxonomy" id="2483200"/>
    <lineage>
        <taxon>Eukaryota</taxon>
        <taxon>Sar</taxon>
        <taxon>Stramenopiles</taxon>
        <taxon>Ochrophyta</taxon>
        <taxon>Pelagophyceae</taxon>
        <taxon>Pelagomonadales</taxon>
        <taxon>Pelagomonadaceae</taxon>
        <taxon>Chrysophaeum</taxon>
    </lineage>
</organism>
<evidence type="ECO:0000259" key="2">
    <source>
        <dbReference type="Pfam" id="PF13422"/>
    </source>
</evidence>
<feature type="compositionally biased region" description="Acidic residues" evidence="1">
    <location>
        <begin position="432"/>
        <end position="466"/>
    </location>
</feature>
<dbReference type="AlphaFoldDB" id="A0AAD7UN07"/>
<reference evidence="3" key="1">
    <citation type="submission" date="2023-01" db="EMBL/GenBank/DDBJ databases">
        <title>Metagenome sequencing of chrysophaentin producing Chrysophaeum taylorii.</title>
        <authorList>
            <person name="Davison J."/>
            <person name="Bewley C."/>
        </authorList>
    </citation>
    <scope>NUCLEOTIDE SEQUENCE</scope>
    <source>
        <strain evidence="3">NIES-1699</strain>
    </source>
</reference>
<accession>A0AAD7UN07</accession>
<dbReference type="InterPro" id="IPR025183">
    <property type="entry name" value="DUF4110"/>
</dbReference>
<feature type="region of interest" description="Disordered" evidence="1">
    <location>
        <begin position="1"/>
        <end position="47"/>
    </location>
</feature>
<dbReference type="InterPro" id="IPR052588">
    <property type="entry name" value="Kelch_domain_protein"/>
</dbReference>
<sequence>MGGKKKKKKDPAKDAAKKARKAARAEKAALKRDRREGRDDEEEEEDIDKVLSEVARADAERREVTLTPLGDSSLVRGIAGRANCSLTAVGRDEMWLFGGERCDGDACRARGELYRRRKDEWTRVQAPGGPCPRCSHQAVEIAGKVYVFGGEYATLTQFRHFNDLWALDPKKFSWEQKTPAGRRPGPRSGHRARNWRGQLLVFGGFFKSQTESRWFNDLWVYAPSRNEWSEIETSTVPGAVKPPARSACGLALHGDLVFVWGGYSEIQCDNAVKAKGKEHVDSWMLDLSIESESESSRSRRRWNRAAIKGRGPSQRAGSTAVVRGDLCYVFGGVHDDDDDDDDGLRTRSIFFGDVHVLDLAARRWHAVVASTPPPAARVGAALAFKDPKTILLIGGLLETKGDRERTFDDIWTLDVGKSAWTCVIEPSSSPREEEEEEEEEEEGDESCEEDDAEEEDDEEEEEDEVKDEEKREDADVRLRPGEALRDFFARTRAHWLAEVSEDASEKERKRAAFHLASKFFQDVDR</sequence>
<comment type="caution">
    <text evidence="3">The sequence shown here is derived from an EMBL/GenBank/DDBJ whole genome shotgun (WGS) entry which is preliminary data.</text>
</comment>
<dbReference type="Pfam" id="PF13422">
    <property type="entry name" value="DUF4110"/>
    <property type="match status" value="1"/>
</dbReference>
<feature type="region of interest" description="Disordered" evidence="1">
    <location>
        <begin position="423"/>
        <end position="477"/>
    </location>
</feature>
<evidence type="ECO:0000256" key="1">
    <source>
        <dbReference type="SAM" id="MobiDB-lite"/>
    </source>
</evidence>
<protein>
    <recommendedName>
        <fullName evidence="2">DUF4110 domain-containing protein</fullName>
    </recommendedName>
</protein>
<name>A0AAD7UN07_9STRA</name>
<keyword evidence="4" id="KW-1185">Reference proteome</keyword>
<gene>
    <name evidence="3" type="ORF">CTAYLR_003739</name>
</gene>
<dbReference type="Gene3D" id="2.120.10.80">
    <property type="entry name" value="Kelch-type beta propeller"/>
    <property type="match status" value="2"/>
</dbReference>
<dbReference type="EMBL" id="JAQMWT010000047">
    <property type="protein sequence ID" value="KAJ8612527.1"/>
    <property type="molecule type" value="Genomic_DNA"/>
</dbReference>
<evidence type="ECO:0000313" key="3">
    <source>
        <dbReference type="EMBL" id="KAJ8612527.1"/>
    </source>
</evidence>
<feature type="compositionally biased region" description="Basic and acidic residues" evidence="1">
    <location>
        <begin position="467"/>
        <end position="477"/>
    </location>
</feature>
<feature type="compositionally biased region" description="Basic and acidic residues" evidence="1">
    <location>
        <begin position="11"/>
        <end position="38"/>
    </location>
</feature>
<dbReference type="InterPro" id="IPR011043">
    <property type="entry name" value="Gal_Oxase/kelch_b-propeller"/>
</dbReference>
<dbReference type="SUPFAM" id="SSF50965">
    <property type="entry name" value="Galactose oxidase, central domain"/>
    <property type="match status" value="1"/>
</dbReference>
<dbReference type="PANTHER" id="PTHR46063">
    <property type="entry name" value="KELCH DOMAIN-CONTAINING PROTEIN"/>
    <property type="match status" value="1"/>
</dbReference>
<dbReference type="InterPro" id="IPR015915">
    <property type="entry name" value="Kelch-typ_b-propeller"/>
</dbReference>
<dbReference type="Pfam" id="PF24681">
    <property type="entry name" value="Kelch_KLHDC2_KLHL20_DRC7"/>
    <property type="match status" value="1"/>
</dbReference>
<proteinExistence type="predicted"/>
<feature type="compositionally biased region" description="Basic residues" evidence="1">
    <location>
        <begin position="1"/>
        <end position="10"/>
    </location>
</feature>
<dbReference type="SUPFAM" id="SSF117281">
    <property type="entry name" value="Kelch motif"/>
    <property type="match status" value="1"/>
</dbReference>
<evidence type="ECO:0000313" key="4">
    <source>
        <dbReference type="Proteomes" id="UP001230188"/>
    </source>
</evidence>